<dbReference type="InterPro" id="IPR014743">
    <property type="entry name" value="Cl-channel_core"/>
</dbReference>
<dbReference type="PANTHER" id="PTHR43427:SF6">
    <property type="entry name" value="CHLORIDE CHANNEL PROTEIN CLC-E"/>
    <property type="match status" value="1"/>
</dbReference>
<dbReference type="Pfam" id="PF00654">
    <property type="entry name" value="Voltage_CLC"/>
    <property type="match status" value="1"/>
</dbReference>
<evidence type="ECO:0000313" key="11">
    <source>
        <dbReference type="EMBL" id="MEY8765033.1"/>
    </source>
</evidence>
<dbReference type="Proteomes" id="UP001565220">
    <property type="component" value="Unassembled WGS sequence"/>
</dbReference>
<feature type="transmembrane region" description="Helical" evidence="10">
    <location>
        <begin position="332"/>
        <end position="356"/>
    </location>
</feature>
<feature type="transmembrane region" description="Helical" evidence="10">
    <location>
        <begin position="271"/>
        <end position="290"/>
    </location>
</feature>
<evidence type="ECO:0000256" key="3">
    <source>
        <dbReference type="ARBA" id="ARBA00022692"/>
    </source>
</evidence>
<name>A0ABV4E1K9_9CLOT</name>
<evidence type="ECO:0000256" key="4">
    <source>
        <dbReference type="ARBA" id="ARBA00022989"/>
    </source>
</evidence>
<comment type="subcellular location">
    <subcellularLocation>
        <location evidence="1">Membrane</location>
        <topology evidence="1">Multi-pass membrane protein</topology>
    </subcellularLocation>
</comment>
<feature type="transmembrane region" description="Helical" evidence="10">
    <location>
        <begin position="386"/>
        <end position="412"/>
    </location>
</feature>
<keyword evidence="2" id="KW-0813">Transport</keyword>
<evidence type="ECO:0000256" key="6">
    <source>
        <dbReference type="ARBA" id="ARBA00023136"/>
    </source>
</evidence>
<feature type="transmembrane region" description="Helical" evidence="10">
    <location>
        <begin position="362"/>
        <end position="379"/>
    </location>
</feature>
<feature type="transmembrane region" description="Helical" evidence="10">
    <location>
        <begin position="195"/>
        <end position="219"/>
    </location>
</feature>
<keyword evidence="7" id="KW-0869">Chloride channel</keyword>
<evidence type="ECO:0000256" key="1">
    <source>
        <dbReference type="ARBA" id="ARBA00004141"/>
    </source>
</evidence>
<feature type="transmembrane region" description="Helical" evidence="10">
    <location>
        <begin position="61"/>
        <end position="81"/>
    </location>
</feature>
<feature type="transmembrane region" description="Helical" evidence="10">
    <location>
        <begin position="20"/>
        <end position="41"/>
    </location>
</feature>
<evidence type="ECO:0000256" key="10">
    <source>
        <dbReference type="SAM" id="Phobius"/>
    </source>
</evidence>
<keyword evidence="4 10" id="KW-1133">Transmembrane helix</keyword>
<proteinExistence type="predicted"/>
<accession>A0ABV4E1K9</accession>
<dbReference type="InterPro" id="IPR001807">
    <property type="entry name" value="ClC"/>
</dbReference>
<feature type="transmembrane region" description="Helical" evidence="10">
    <location>
        <begin position="296"/>
        <end position="320"/>
    </location>
</feature>
<protein>
    <submittedName>
        <fullName evidence="11">ClC family H(+)/Cl(-) exchange transporter</fullName>
    </submittedName>
</protein>
<evidence type="ECO:0000256" key="5">
    <source>
        <dbReference type="ARBA" id="ARBA00023065"/>
    </source>
</evidence>
<keyword evidence="8" id="KW-0868">Chloride</keyword>
<dbReference type="EMBL" id="JBGFFE010000043">
    <property type="protein sequence ID" value="MEY8765033.1"/>
    <property type="molecule type" value="Genomic_DNA"/>
</dbReference>
<keyword evidence="9" id="KW-0407">Ion channel</keyword>
<dbReference type="Gene3D" id="1.10.3080.10">
    <property type="entry name" value="Clc chloride channel"/>
    <property type="match status" value="1"/>
</dbReference>
<evidence type="ECO:0000256" key="2">
    <source>
        <dbReference type="ARBA" id="ARBA00022448"/>
    </source>
</evidence>
<dbReference type="InterPro" id="IPR050368">
    <property type="entry name" value="ClC-type_chloride_channel"/>
</dbReference>
<dbReference type="PRINTS" id="PR00762">
    <property type="entry name" value="CLCHANNEL"/>
</dbReference>
<dbReference type="CDD" id="cd01031">
    <property type="entry name" value="EriC"/>
    <property type="match status" value="1"/>
</dbReference>
<keyword evidence="12" id="KW-1185">Reference proteome</keyword>
<sequence length="437" mass="46498">MKGNILNIITDNYCNSKLKIISESAIVGILTGFTAVSYRYLLEKSLTFAHFMYTAEFKNLWLFPVVTAALAAAGYLVGCIVKSDSMVAGSGIPQVEGILAGKLSMNWYKVILKKFAAGIIAIGAGLSLGREGPSVQIGAAVGQGVGRLFNGTDSEKKLLITGGASAGLAAAFNAPLAGCIFALEEIHKNFSPKILVPAFLASIISDFITEQLLGVSPVFNFGSVRILPLKYYGYIIVFGIILALGGALFNKSLLKSQDIYNRIKFLNVKNKPVMAFLIAGVMGLVLPQVLGGGHDLVSTLAASNMTIKALLIILIGKFLFTMSSYGSGTPGGIFLPLLVIGALLGNIYGNIINILFGFDLQYVNNLLILGMAGYFASVVKSPITGIVLIIEMTGVFDNLLSVSVVCITAYIFSDILNSRPVYELLLNKILNNKGKHS</sequence>
<dbReference type="RefSeq" id="WP_369869517.1">
    <property type="nucleotide sequence ID" value="NZ_JBGFFE010000043.1"/>
</dbReference>
<evidence type="ECO:0000256" key="9">
    <source>
        <dbReference type="ARBA" id="ARBA00023303"/>
    </source>
</evidence>
<feature type="transmembrane region" description="Helical" evidence="10">
    <location>
        <begin position="231"/>
        <end position="250"/>
    </location>
</feature>
<comment type="caution">
    <text evidence="11">The sequence shown here is derived from an EMBL/GenBank/DDBJ whole genome shotgun (WGS) entry which is preliminary data.</text>
</comment>
<keyword evidence="3 10" id="KW-0812">Transmembrane</keyword>
<feature type="transmembrane region" description="Helical" evidence="10">
    <location>
        <begin position="111"/>
        <end position="129"/>
    </location>
</feature>
<dbReference type="SUPFAM" id="SSF81340">
    <property type="entry name" value="Clc chloride channel"/>
    <property type="match status" value="1"/>
</dbReference>
<evidence type="ECO:0000256" key="8">
    <source>
        <dbReference type="ARBA" id="ARBA00023214"/>
    </source>
</evidence>
<dbReference type="PANTHER" id="PTHR43427">
    <property type="entry name" value="CHLORIDE CHANNEL PROTEIN CLC-E"/>
    <property type="match status" value="1"/>
</dbReference>
<evidence type="ECO:0000313" key="12">
    <source>
        <dbReference type="Proteomes" id="UP001565220"/>
    </source>
</evidence>
<keyword evidence="6 10" id="KW-0472">Membrane</keyword>
<organism evidence="11 12">
    <name type="scientific">Clostridium lapidicellarium</name>
    <dbReference type="NCBI Taxonomy" id="3240931"/>
    <lineage>
        <taxon>Bacteria</taxon>
        <taxon>Bacillati</taxon>
        <taxon>Bacillota</taxon>
        <taxon>Clostridia</taxon>
        <taxon>Eubacteriales</taxon>
        <taxon>Clostridiaceae</taxon>
        <taxon>Clostridium</taxon>
    </lineage>
</organism>
<gene>
    <name evidence="11" type="ORF">AB8S09_15535</name>
</gene>
<evidence type="ECO:0000256" key="7">
    <source>
        <dbReference type="ARBA" id="ARBA00023173"/>
    </source>
</evidence>
<reference evidence="11 12" key="1">
    <citation type="submission" date="2024-08" db="EMBL/GenBank/DDBJ databases">
        <title>Clostridium lapicellarii sp. nov., and Clostridium renhuaiense sp. nov., two species isolated from the mud in a fermentation cellar used for producing sauce-flavour Chinese liquors.</title>
        <authorList>
            <person name="Yang F."/>
            <person name="Wang H."/>
            <person name="Chen L.Q."/>
            <person name="Zhou N."/>
            <person name="Lu J.J."/>
            <person name="Pu X.X."/>
            <person name="Wan B."/>
            <person name="Wang L."/>
            <person name="Liu S.J."/>
        </authorList>
    </citation>
    <scope>NUCLEOTIDE SEQUENCE [LARGE SCALE GENOMIC DNA]</scope>
    <source>
        <strain evidence="11 12">MT-113</strain>
    </source>
</reference>
<keyword evidence="5" id="KW-0406">Ion transport</keyword>
<feature type="transmembrane region" description="Helical" evidence="10">
    <location>
        <begin position="158"/>
        <end position="183"/>
    </location>
</feature>